<dbReference type="GO" id="GO:0008168">
    <property type="term" value="F:methyltransferase activity"/>
    <property type="evidence" value="ECO:0007669"/>
    <property type="project" value="UniProtKB-KW"/>
</dbReference>
<dbReference type="SUPFAM" id="SSF109635">
    <property type="entry name" value="DnaK suppressor protein DksA, alpha-hairpin domain"/>
    <property type="match status" value="1"/>
</dbReference>
<dbReference type="Proteomes" id="UP000022447">
    <property type="component" value="Unassembled WGS sequence"/>
</dbReference>
<dbReference type="PROSITE" id="PS51128">
    <property type="entry name" value="ZF_DKSA_2"/>
    <property type="match status" value="1"/>
</dbReference>
<keyword evidence="7" id="KW-0489">Methyltransferase</keyword>
<dbReference type="InterPro" id="IPR037187">
    <property type="entry name" value="DnaK_N"/>
</dbReference>
<dbReference type="GO" id="GO:0008270">
    <property type="term" value="F:zinc ion binding"/>
    <property type="evidence" value="ECO:0007669"/>
    <property type="project" value="UniProtKB-KW"/>
</dbReference>
<keyword evidence="3" id="KW-0862">Zinc</keyword>
<gene>
    <name evidence="7" type="ORF">OCH239_21865</name>
</gene>
<feature type="zinc finger region" description="dksA C4-type" evidence="4">
    <location>
        <begin position="78"/>
        <end position="102"/>
    </location>
</feature>
<reference evidence="7 8" key="1">
    <citation type="submission" date="2014-01" db="EMBL/GenBank/DDBJ databases">
        <title>Roseivivax halodurans JCM 10272 Genome Sequencing.</title>
        <authorList>
            <person name="Lai Q."/>
            <person name="Li G."/>
            <person name="Shao Z."/>
        </authorList>
    </citation>
    <scope>NUCLEOTIDE SEQUENCE [LARGE SCALE GENOMIC DNA]</scope>
    <source>
        <strain evidence="7 8">JCM 10272</strain>
    </source>
</reference>
<comment type="caution">
    <text evidence="7">The sequence shown here is derived from an EMBL/GenBank/DDBJ whole genome shotgun (WGS) entry which is preliminary data.</text>
</comment>
<dbReference type="Gene3D" id="1.20.120.910">
    <property type="entry name" value="DksA, coiled-coil domain"/>
    <property type="match status" value="1"/>
</dbReference>
<evidence type="ECO:0000256" key="4">
    <source>
        <dbReference type="PROSITE-ProRule" id="PRU00510"/>
    </source>
</evidence>
<dbReference type="Pfam" id="PF21173">
    <property type="entry name" value="DksA-like_N"/>
    <property type="match status" value="1"/>
</dbReference>
<name>X7EEY2_9RHOB</name>
<evidence type="ECO:0000259" key="5">
    <source>
        <dbReference type="Pfam" id="PF01258"/>
    </source>
</evidence>
<keyword evidence="1" id="KW-0479">Metal-binding</keyword>
<dbReference type="InterPro" id="IPR048487">
    <property type="entry name" value="DksA-like_N"/>
</dbReference>
<evidence type="ECO:0000313" key="7">
    <source>
        <dbReference type="EMBL" id="ETX14654.1"/>
    </source>
</evidence>
<proteinExistence type="predicted"/>
<dbReference type="AlphaFoldDB" id="X7EEY2"/>
<evidence type="ECO:0000256" key="1">
    <source>
        <dbReference type="ARBA" id="ARBA00022723"/>
    </source>
</evidence>
<keyword evidence="2" id="KW-0863">Zinc-finger</keyword>
<dbReference type="EMBL" id="JALZ01000009">
    <property type="protein sequence ID" value="ETX14654.1"/>
    <property type="molecule type" value="Genomic_DNA"/>
</dbReference>
<keyword evidence="7" id="KW-0808">Transferase</keyword>
<dbReference type="GO" id="GO:0032259">
    <property type="term" value="P:methylation"/>
    <property type="evidence" value="ECO:0007669"/>
    <property type="project" value="UniProtKB-KW"/>
</dbReference>
<evidence type="ECO:0000256" key="3">
    <source>
        <dbReference type="ARBA" id="ARBA00022833"/>
    </source>
</evidence>
<feature type="domain" description="Zinc finger DksA/TraR C4-type" evidence="5">
    <location>
        <begin position="73"/>
        <end position="105"/>
    </location>
</feature>
<evidence type="ECO:0000313" key="8">
    <source>
        <dbReference type="Proteomes" id="UP000022447"/>
    </source>
</evidence>
<dbReference type="PANTHER" id="PTHR33823:SF4">
    <property type="entry name" value="GENERAL STRESS PROTEIN 16O"/>
    <property type="match status" value="1"/>
</dbReference>
<evidence type="ECO:0000259" key="6">
    <source>
        <dbReference type="Pfam" id="PF21173"/>
    </source>
</evidence>
<accession>X7EEY2</accession>
<sequence>MDKGRQEEQLLARRQELLAALGRIESELDQPATADLEDWATEREGDEVLEALGHAESAELRALDAALDRLARGTYGTCLTCGEPISAARLAAVPTAALCRTCAAGA</sequence>
<dbReference type="eggNOG" id="COG1734">
    <property type="taxonomic scope" value="Bacteria"/>
</dbReference>
<dbReference type="InterPro" id="IPR000962">
    <property type="entry name" value="Znf_DskA_TraR"/>
</dbReference>
<feature type="domain" description="DnaK suppressor protein-like N-terminal" evidence="6">
    <location>
        <begin position="8"/>
        <end position="70"/>
    </location>
</feature>
<protein>
    <submittedName>
        <fullName evidence="7">Dimethylmenaquinone methyltransferase</fullName>
    </submittedName>
</protein>
<evidence type="ECO:0000256" key="2">
    <source>
        <dbReference type="ARBA" id="ARBA00022771"/>
    </source>
</evidence>
<organism evidence="7 8">
    <name type="scientific">Roseivivax halodurans JCM 10272</name>
    <dbReference type="NCBI Taxonomy" id="1449350"/>
    <lineage>
        <taxon>Bacteria</taxon>
        <taxon>Pseudomonadati</taxon>
        <taxon>Pseudomonadota</taxon>
        <taxon>Alphaproteobacteria</taxon>
        <taxon>Rhodobacterales</taxon>
        <taxon>Roseobacteraceae</taxon>
        <taxon>Roseivivax</taxon>
    </lineage>
</organism>
<dbReference type="PANTHER" id="PTHR33823">
    <property type="entry name" value="RNA POLYMERASE-BINDING TRANSCRIPTION FACTOR DKSA-RELATED"/>
    <property type="match status" value="1"/>
</dbReference>
<dbReference type="STRING" id="1449350.OCH239_21865"/>
<dbReference type="Pfam" id="PF01258">
    <property type="entry name" value="zf-dskA_traR"/>
    <property type="match status" value="1"/>
</dbReference>
<keyword evidence="8" id="KW-1185">Reference proteome</keyword>
<dbReference type="SUPFAM" id="SSF57716">
    <property type="entry name" value="Glucocorticoid receptor-like (DNA-binding domain)"/>
    <property type="match status" value="1"/>
</dbReference>